<gene>
    <name evidence="3" type="ORF">Tci_012318</name>
</gene>
<organism evidence="3">
    <name type="scientific">Tanacetum cinerariifolium</name>
    <name type="common">Dalmatian daisy</name>
    <name type="synonym">Chrysanthemum cinerariifolium</name>
    <dbReference type="NCBI Taxonomy" id="118510"/>
    <lineage>
        <taxon>Eukaryota</taxon>
        <taxon>Viridiplantae</taxon>
        <taxon>Streptophyta</taxon>
        <taxon>Embryophyta</taxon>
        <taxon>Tracheophyta</taxon>
        <taxon>Spermatophyta</taxon>
        <taxon>Magnoliopsida</taxon>
        <taxon>eudicotyledons</taxon>
        <taxon>Gunneridae</taxon>
        <taxon>Pentapetalae</taxon>
        <taxon>asterids</taxon>
        <taxon>campanulids</taxon>
        <taxon>Asterales</taxon>
        <taxon>Asteraceae</taxon>
        <taxon>Asteroideae</taxon>
        <taxon>Anthemideae</taxon>
        <taxon>Anthemidinae</taxon>
        <taxon>Tanacetum</taxon>
    </lineage>
</organism>
<evidence type="ECO:0000313" key="3">
    <source>
        <dbReference type="EMBL" id="GEU40340.1"/>
    </source>
</evidence>
<evidence type="ECO:0000256" key="2">
    <source>
        <dbReference type="SAM" id="MobiDB-lite"/>
    </source>
</evidence>
<sequence length="308" mass="35784">MGDVNQPRTLGDYSQPIHEGYQNTIELPEGDNVLPLRSDTIRLVQNECAFHELWSEDPNQHLKDFLKLMDSLDFNEEEWDDLIFPEKGSLNYENANMEQRLENMEYQVDSLIKDAISLVGKSENLCGIMRNEGGYLSLELPHQEAVEGLVVNLILDEEEKGSVVKRMYENDMSKMSRTSKSIRGQSSSSQETIEEKNALTVRNEAMVLLFWPSIRDGEFRAKNMVARLIRDPRIFWYFDPDVDWSFEFEPSSQIFKKKSLVAMDILMEEEEEEVNKDGTKSSVDTYRGMSRRDWQAYQVGWIDQHDGL</sequence>
<reference evidence="3" key="1">
    <citation type="journal article" date="2019" name="Sci. Rep.">
        <title>Draft genome of Tanacetum cinerariifolium, the natural source of mosquito coil.</title>
        <authorList>
            <person name="Yamashiro T."/>
            <person name="Shiraishi A."/>
            <person name="Satake H."/>
            <person name="Nakayama K."/>
        </authorList>
    </citation>
    <scope>NUCLEOTIDE SEQUENCE</scope>
</reference>
<accession>A0A6L2JUF7</accession>
<feature type="coiled-coil region" evidence="1">
    <location>
        <begin position="87"/>
        <end position="114"/>
    </location>
</feature>
<evidence type="ECO:0000256" key="1">
    <source>
        <dbReference type="SAM" id="Coils"/>
    </source>
</evidence>
<name>A0A6L2JUF7_TANCI</name>
<feature type="compositionally biased region" description="Low complexity" evidence="2">
    <location>
        <begin position="176"/>
        <end position="190"/>
    </location>
</feature>
<protein>
    <submittedName>
        <fullName evidence="3">Zinc finger, CCHC-type</fullName>
    </submittedName>
</protein>
<feature type="region of interest" description="Disordered" evidence="2">
    <location>
        <begin position="174"/>
        <end position="196"/>
    </location>
</feature>
<dbReference type="EMBL" id="BKCJ010001290">
    <property type="protein sequence ID" value="GEU40340.1"/>
    <property type="molecule type" value="Genomic_DNA"/>
</dbReference>
<dbReference type="AlphaFoldDB" id="A0A6L2JUF7"/>
<keyword evidence="1" id="KW-0175">Coiled coil</keyword>
<proteinExistence type="predicted"/>
<comment type="caution">
    <text evidence="3">The sequence shown here is derived from an EMBL/GenBank/DDBJ whole genome shotgun (WGS) entry which is preliminary data.</text>
</comment>